<dbReference type="Proteomes" id="UP001472866">
    <property type="component" value="Chromosome 08"/>
</dbReference>
<dbReference type="AlphaFoldDB" id="A0AAX4PDF8"/>
<dbReference type="PANTHER" id="PTHR43446">
    <property type="entry name" value="MEMBRANE PROTEIN-RELATED"/>
    <property type="match status" value="1"/>
</dbReference>
<feature type="domain" description="Band 7" evidence="1">
    <location>
        <begin position="81"/>
        <end position="256"/>
    </location>
</feature>
<dbReference type="EMBL" id="CP151508">
    <property type="protein sequence ID" value="WZN64011.1"/>
    <property type="molecule type" value="Genomic_DNA"/>
</dbReference>
<keyword evidence="3" id="KW-1185">Reference proteome</keyword>
<reference evidence="2 3" key="1">
    <citation type="submission" date="2024-03" db="EMBL/GenBank/DDBJ databases">
        <title>Complete genome sequence of the green alga Chloropicon roscoffensis RCC1871.</title>
        <authorList>
            <person name="Lemieux C."/>
            <person name="Pombert J.-F."/>
            <person name="Otis C."/>
            <person name="Turmel M."/>
        </authorList>
    </citation>
    <scope>NUCLEOTIDE SEQUENCE [LARGE SCALE GENOMIC DNA]</scope>
    <source>
        <strain evidence="2 3">RCC1871</strain>
    </source>
</reference>
<dbReference type="SMART" id="SM00244">
    <property type="entry name" value="PHB"/>
    <property type="match status" value="1"/>
</dbReference>
<organism evidence="2 3">
    <name type="scientific">Chloropicon roscoffensis</name>
    <dbReference type="NCBI Taxonomy" id="1461544"/>
    <lineage>
        <taxon>Eukaryota</taxon>
        <taxon>Viridiplantae</taxon>
        <taxon>Chlorophyta</taxon>
        <taxon>Chloropicophyceae</taxon>
        <taxon>Chloropicales</taxon>
        <taxon>Chloropicaceae</taxon>
        <taxon>Chloropicon</taxon>
    </lineage>
</organism>
<dbReference type="SUPFAM" id="SSF117892">
    <property type="entry name" value="Band 7/SPFH domain"/>
    <property type="match status" value="1"/>
</dbReference>
<dbReference type="InterPro" id="IPR001107">
    <property type="entry name" value="Band_7"/>
</dbReference>
<dbReference type="Pfam" id="PF01145">
    <property type="entry name" value="Band_7"/>
    <property type="match status" value="1"/>
</dbReference>
<evidence type="ECO:0000313" key="2">
    <source>
        <dbReference type="EMBL" id="WZN64011.1"/>
    </source>
</evidence>
<dbReference type="InterPro" id="IPR036013">
    <property type="entry name" value="Band_7/SPFH_dom_sf"/>
</dbReference>
<dbReference type="PANTHER" id="PTHR43446:SF1">
    <property type="entry name" value="BAND 7 DOMAIN-CONTAINING PROTEIN"/>
    <property type="match status" value="1"/>
</dbReference>
<sequence length="319" mass="34142">MGSSGKKGDELLIPMMKPGAMKAPPAMGMEATVTPGGTDGEPYAYGQAQVEMDPPPSAADFCCPSPLSCALSLICPFSWLGACRVVSEKEGALLLTWGKYTSVVKEPGIYFLNPCGTSLNKVSTKQQTTDLPNVKLLDLKGNPVVVSGVVFWSIVGVKAAMLNVENVYRYVNTTAMATLKQVVSKYPYEADDEGEASPSSQHRHGLSLKTEAAQVSRELKDVLQDRLAHCGVKVIAFNLTDLSYAPEIAQAMLVRQQAEAMVKARRLIVKGAVDISEDAVNQLETKGVKMSETEKTKVVTNLLTVICGDQKATPTLSVG</sequence>
<protein>
    <submittedName>
        <fullName evidence="2">SPFH domain-containing protein</fullName>
    </submittedName>
</protein>
<dbReference type="CDD" id="cd03402">
    <property type="entry name" value="SPFH_like_u2"/>
    <property type="match status" value="1"/>
</dbReference>
<gene>
    <name evidence="2" type="ORF">HKI87_08g55650</name>
</gene>
<accession>A0AAX4PDF8</accession>
<proteinExistence type="predicted"/>
<evidence type="ECO:0000259" key="1">
    <source>
        <dbReference type="SMART" id="SM00244"/>
    </source>
</evidence>
<evidence type="ECO:0000313" key="3">
    <source>
        <dbReference type="Proteomes" id="UP001472866"/>
    </source>
</evidence>
<dbReference type="Gene3D" id="3.30.479.30">
    <property type="entry name" value="Band 7 domain"/>
    <property type="match status" value="1"/>
</dbReference>
<name>A0AAX4PDF8_9CHLO</name>